<feature type="transmembrane region" description="Helical" evidence="6">
    <location>
        <begin position="312"/>
        <end position="331"/>
    </location>
</feature>
<sequence length="419" mass="46387">MNNFWIILWHTYITKLKTKSFIVTTIITALLIVVLANMNNIIGYFSDDDKNQIAVINETEATFPLEEQLAALNENMEIEYFNGTVEEAENKVVEGEYEGLLILTLGEDNLPAGEYKSSSIADSTVAASLQNVLQQIKTDMAAEQLNLSQEQLAELYAPVEFNSTALAENAKTEEELSQARGLVYVLLFLIYFAVIMYASMIANEVATEKSSRVMEILISSVPPIRQMFAKILGIGLLSFTQMVVIGLVGYASLKRNLSSMEGGWFEAFGFSDLSMSTVLYAGIFFLLGYFLYATLAAFLGSLVSRIEDVQQMIMPMTMLIVAGFLIAMFGLGQPDSTFVTITSYIPFFTPMLMFLRVGMLSLPIWEPILGITILIGTTVILAIFGARVYRGGVLMYGKSSSYKDVKKALQLSKKEDSAE</sequence>
<dbReference type="EMBL" id="PISD01000032">
    <property type="protein sequence ID" value="PKG28096.1"/>
    <property type="molecule type" value="Genomic_DNA"/>
</dbReference>
<protein>
    <submittedName>
        <fullName evidence="8">ABC transporter permease</fullName>
    </submittedName>
</protein>
<dbReference type="InterPro" id="IPR013525">
    <property type="entry name" value="ABC2_TM"/>
</dbReference>
<keyword evidence="2" id="KW-1003">Cell membrane</keyword>
<feature type="transmembrane region" description="Helical" evidence="6">
    <location>
        <begin position="21"/>
        <end position="42"/>
    </location>
</feature>
<keyword evidence="4 6" id="KW-1133">Transmembrane helix</keyword>
<dbReference type="RefSeq" id="WP_066195832.1">
    <property type="nucleotide sequence ID" value="NZ_JAFDQP010000006.1"/>
</dbReference>
<evidence type="ECO:0000313" key="8">
    <source>
        <dbReference type="EMBL" id="PKG28096.1"/>
    </source>
</evidence>
<feature type="domain" description="ABC-2 type transporter transmembrane" evidence="7">
    <location>
        <begin position="19"/>
        <end position="386"/>
    </location>
</feature>
<evidence type="ECO:0000259" key="7">
    <source>
        <dbReference type="Pfam" id="PF12698"/>
    </source>
</evidence>
<feature type="transmembrane region" description="Helical" evidence="6">
    <location>
        <begin position="337"/>
        <end position="355"/>
    </location>
</feature>
<keyword evidence="9" id="KW-1185">Reference proteome</keyword>
<evidence type="ECO:0000256" key="4">
    <source>
        <dbReference type="ARBA" id="ARBA00022989"/>
    </source>
</evidence>
<keyword evidence="3 6" id="KW-0812">Transmembrane</keyword>
<dbReference type="GO" id="GO:0005886">
    <property type="term" value="C:plasma membrane"/>
    <property type="evidence" value="ECO:0007669"/>
    <property type="project" value="UniProtKB-SubCell"/>
</dbReference>
<dbReference type="AlphaFoldDB" id="A0A2N0ZF15"/>
<feature type="transmembrane region" description="Helical" evidence="6">
    <location>
        <begin position="227"/>
        <end position="253"/>
    </location>
</feature>
<evidence type="ECO:0000313" key="9">
    <source>
        <dbReference type="Proteomes" id="UP000233343"/>
    </source>
</evidence>
<feature type="transmembrane region" description="Helical" evidence="6">
    <location>
        <begin position="273"/>
        <end position="300"/>
    </location>
</feature>
<comment type="caution">
    <text evidence="8">The sequence shown here is derived from an EMBL/GenBank/DDBJ whole genome shotgun (WGS) entry which is preliminary data.</text>
</comment>
<gene>
    <name evidence="8" type="ORF">CWS20_15325</name>
</gene>
<dbReference type="InterPro" id="IPR051449">
    <property type="entry name" value="ABC-2_transporter_component"/>
</dbReference>
<evidence type="ECO:0000256" key="1">
    <source>
        <dbReference type="ARBA" id="ARBA00004651"/>
    </source>
</evidence>
<comment type="subcellular location">
    <subcellularLocation>
        <location evidence="1">Cell membrane</location>
        <topology evidence="1">Multi-pass membrane protein</topology>
    </subcellularLocation>
</comment>
<feature type="transmembrane region" description="Helical" evidence="6">
    <location>
        <begin position="367"/>
        <end position="389"/>
    </location>
</feature>
<reference evidence="8 9" key="1">
    <citation type="journal article" date="2010" name="Int. J. Syst. Evol. Microbiol.">
        <title>Bacillus horneckiae sp. nov., isolated from a spacecraft-assembly clean room.</title>
        <authorList>
            <person name="Vaishampayan P."/>
            <person name="Probst A."/>
            <person name="Krishnamurthi S."/>
            <person name="Ghosh S."/>
            <person name="Osman S."/>
            <person name="McDowall A."/>
            <person name="Ruckmani A."/>
            <person name="Mayilraj S."/>
            <person name="Venkateswaran K."/>
        </authorList>
    </citation>
    <scope>NUCLEOTIDE SEQUENCE [LARGE SCALE GENOMIC DNA]</scope>
    <source>
        <strain evidence="9">1PO1SC</strain>
    </source>
</reference>
<name>A0A2N0ZF15_9BACI</name>
<organism evidence="8 9">
    <name type="scientific">Cytobacillus horneckiae</name>
    <dbReference type="NCBI Taxonomy" id="549687"/>
    <lineage>
        <taxon>Bacteria</taxon>
        <taxon>Bacillati</taxon>
        <taxon>Bacillota</taxon>
        <taxon>Bacilli</taxon>
        <taxon>Bacillales</taxon>
        <taxon>Bacillaceae</taxon>
        <taxon>Cytobacillus</taxon>
    </lineage>
</organism>
<accession>A0A2N0ZF15</accession>
<evidence type="ECO:0000256" key="5">
    <source>
        <dbReference type="ARBA" id="ARBA00023136"/>
    </source>
</evidence>
<dbReference type="Pfam" id="PF12698">
    <property type="entry name" value="ABC2_membrane_3"/>
    <property type="match status" value="1"/>
</dbReference>
<dbReference type="Proteomes" id="UP000233343">
    <property type="component" value="Unassembled WGS sequence"/>
</dbReference>
<dbReference type="PANTHER" id="PTHR30294:SF29">
    <property type="entry name" value="MULTIDRUG ABC TRANSPORTER PERMEASE YBHS-RELATED"/>
    <property type="match status" value="1"/>
</dbReference>
<feature type="transmembrane region" description="Helical" evidence="6">
    <location>
        <begin position="182"/>
        <end position="206"/>
    </location>
</feature>
<evidence type="ECO:0000256" key="2">
    <source>
        <dbReference type="ARBA" id="ARBA00022475"/>
    </source>
</evidence>
<evidence type="ECO:0000256" key="6">
    <source>
        <dbReference type="SAM" id="Phobius"/>
    </source>
</evidence>
<proteinExistence type="predicted"/>
<keyword evidence="5 6" id="KW-0472">Membrane</keyword>
<evidence type="ECO:0000256" key="3">
    <source>
        <dbReference type="ARBA" id="ARBA00022692"/>
    </source>
</evidence>
<dbReference type="GO" id="GO:0140359">
    <property type="term" value="F:ABC-type transporter activity"/>
    <property type="evidence" value="ECO:0007669"/>
    <property type="project" value="InterPro"/>
</dbReference>
<dbReference type="PANTHER" id="PTHR30294">
    <property type="entry name" value="MEMBRANE COMPONENT OF ABC TRANSPORTER YHHJ-RELATED"/>
    <property type="match status" value="1"/>
</dbReference>